<gene>
    <name evidence="3" type="ORF">JEQ07_15780</name>
</gene>
<accession>A0ABS0TX64</accession>
<keyword evidence="2" id="KW-1133">Transmembrane helix</keyword>
<comment type="caution">
    <text evidence="3">The sequence shown here is derived from an EMBL/GenBank/DDBJ whole genome shotgun (WGS) entry which is preliminary data.</text>
</comment>
<keyword evidence="1" id="KW-0175">Coiled coil</keyword>
<name>A0ABS0TX64_SERPR</name>
<evidence type="ECO:0000313" key="4">
    <source>
        <dbReference type="Proteomes" id="UP000639004"/>
    </source>
</evidence>
<organism evidence="3 4">
    <name type="scientific">Serratia proteamaculans</name>
    <dbReference type="NCBI Taxonomy" id="28151"/>
    <lineage>
        <taxon>Bacteria</taxon>
        <taxon>Pseudomonadati</taxon>
        <taxon>Pseudomonadota</taxon>
        <taxon>Gammaproteobacteria</taxon>
        <taxon>Enterobacterales</taxon>
        <taxon>Yersiniaceae</taxon>
        <taxon>Serratia</taxon>
    </lineage>
</organism>
<feature type="coiled-coil region" evidence="1">
    <location>
        <begin position="151"/>
        <end position="208"/>
    </location>
</feature>
<keyword evidence="2" id="KW-0472">Membrane</keyword>
<evidence type="ECO:0000256" key="2">
    <source>
        <dbReference type="SAM" id="Phobius"/>
    </source>
</evidence>
<proteinExistence type="predicted"/>
<dbReference type="EMBL" id="JAEHSL010000012">
    <property type="protein sequence ID" value="MBI6181850.1"/>
    <property type="molecule type" value="Genomic_DNA"/>
</dbReference>
<dbReference type="RefSeq" id="WP_198642367.1">
    <property type="nucleotide sequence ID" value="NZ_CBCPJV010000007.1"/>
</dbReference>
<protein>
    <submittedName>
        <fullName evidence="3">Uncharacterized protein</fullName>
    </submittedName>
</protein>
<keyword evidence="4" id="KW-1185">Reference proteome</keyword>
<reference evidence="3 4" key="1">
    <citation type="submission" date="2020-12" db="EMBL/GenBank/DDBJ databases">
        <title>Enhanced detection system for hospital associated transmission using whole genome sequencing surveillance.</title>
        <authorList>
            <person name="Harrison L.H."/>
            <person name="Van Tyne D."/>
            <person name="Marsh J.W."/>
            <person name="Griffith M.P."/>
            <person name="Snyder D.J."/>
            <person name="Cooper V.S."/>
            <person name="Mustapha M."/>
        </authorList>
    </citation>
    <scope>NUCLEOTIDE SEQUENCE [LARGE SCALE GENOMIC DNA]</scope>
    <source>
        <strain evidence="3 4">SER00238</strain>
    </source>
</reference>
<dbReference type="Proteomes" id="UP000639004">
    <property type="component" value="Unassembled WGS sequence"/>
</dbReference>
<evidence type="ECO:0000313" key="3">
    <source>
        <dbReference type="EMBL" id="MBI6181850.1"/>
    </source>
</evidence>
<keyword evidence="2" id="KW-0812">Transmembrane</keyword>
<feature type="transmembrane region" description="Helical" evidence="2">
    <location>
        <begin position="67"/>
        <end position="89"/>
    </location>
</feature>
<evidence type="ECO:0000256" key="1">
    <source>
        <dbReference type="SAM" id="Coils"/>
    </source>
</evidence>
<sequence length="437" mass="50373">MKIIDDICASIAGNAKTRINDPFIGTFIISWLVCNWNHLSRLFWGEGKVNERIVIFYNYLYETPMWGWNYVLLIPLAITLFYLFLFPWVSMSMNFLQHWANEKLHKQAVDRELIKINQQKNLNKEKLKANPNKQFLEQLVQQDIDKRNEILEHLRQRSSRLDSKALEAKEKAKEQEAKTQEAESKAKLLKLELEKKDKQTELEKIRFESDSATARATHASNRFPSAYFLLLKIEESLNEDNINISLHALGSIVAALFGYESFEALLNDKRFNNEALGKVKYVYYDDELAKRLEQIVLDENSDNEDFSADVVFNHFEMLFDGVPFKLITGDSLAEECKDEFENNSYDIFDDNGTSGAIAESDTIFEFVEDIKLEHFDFDNGFHAELSANASGHHYKEEGVDGRTMTISVIMQCEVLVGKFGLSSIEQGEVNGTLDEYD</sequence>